<evidence type="ECO:0000256" key="1">
    <source>
        <dbReference type="SAM" id="MobiDB-lite"/>
    </source>
</evidence>
<feature type="region of interest" description="Disordered" evidence="1">
    <location>
        <begin position="79"/>
        <end position="110"/>
    </location>
</feature>
<dbReference type="GO" id="GO:0005783">
    <property type="term" value="C:endoplasmic reticulum"/>
    <property type="evidence" value="ECO:0007669"/>
    <property type="project" value="TreeGrafter"/>
</dbReference>
<proteinExistence type="predicted"/>
<protein>
    <submittedName>
        <fullName evidence="2">Uncharacterized protein</fullName>
    </submittedName>
</protein>
<dbReference type="AlphaFoldDB" id="A0A4U5MXZ9"/>
<evidence type="ECO:0000313" key="2">
    <source>
        <dbReference type="EMBL" id="TKR74996.1"/>
    </source>
</evidence>
<dbReference type="STRING" id="43335.A0A4U5MXZ9"/>
<gene>
    <name evidence="2" type="ORF">D5086_0000289880</name>
</gene>
<feature type="compositionally biased region" description="Acidic residues" evidence="1">
    <location>
        <begin position="91"/>
        <end position="110"/>
    </location>
</feature>
<dbReference type="PANTHER" id="PTHR45923">
    <property type="entry name" value="PROTEIN SEY1"/>
    <property type="match status" value="1"/>
</dbReference>
<dbReference type="GO" id="GO:0003924">
    <property type="term" value="F:GTPase activity"/>
    <property type="evidence" value="ECO:0007669"/>
    <property type="project" value="TreeGrafter"/>
</dbReference>
<dbReference type="GO" id="GO:0016320">
    <property type="term" value="P:endoplasmic reticulum membrane fusion"/>
    <property type="evidence" value="ECO:0007669"/>
    <property type="project" value="TreeGrafter"/>
</dbReference>
<name>A0A4U5MXZ9_POPAL</name>
<comment type="caution">
    <text evidence="2">The sequence shown here is derived from an EMBL/GenBank/DDBJ whole genome shotgun (WGS) entry which is preliminary data.</text>
</comment>
<dbReference type="InterPro" id="IPR008803">
    <property type="entry name" value="RHD3/Sey1"/>
</dbReference>
<reference evidence="2" key="1">
    <citation type="submission" date="2018-10" db="EMBL/GenBank/DDBJ databases">
        <title>Population genomic analysis revealed the cold adaptation of white poplar.</title>
        <authorList>
            <person name="Liu Y.-J."/>
        </authorList>
    </citation>
    <scope>NUCLEOTIDE SEQUENCE [LARGE SCALE GENOMIC DNA]</scope>
    <source>
        <strain evidence="2">PAL-ZL1</strain>
    </source>
</reference>
<organism evidence="2">
    <name type="scientific">Populus alba</name>
    <name type="common">White poplar</name>
    <dbReference type="NCBI Taxonomy" id="43335"/>
    <lineage>
        <taxon>Eukaryota</taxon>
        <taxon>Viridiplantae</taxon>
        <taxon>Streptophyta</taxon>
        <taxon>Embryophyta</taxon>
        <taxon>Tracheophyta</taxon>
        <taxon>Spermatophyta</taxon>
        <taxon>Magnoliopsida</taxon>
        <taxon>eudicotyledons</taxon>
        <taxon>Gunneridae</taxon>
        <taxon>Pentapetalae</taxon>
        <taxon>rosids</taxon>
        <taxon>fabids</taxon>
        <taxon>Malpighiales</taxon>
        <taxon>Salicaceae</taxon>
        <taxon>Saliceae</taxon>
        <taxon>Populus</taxon>
    </lineage>
</organism>
<dbReference type="EMBL" id="RCHU01001149">
    <property type="protein sequence ID" value="TKR74996.1"/>
    <property type="molecule type" value="Genomic_DNA"/>
</dbReference>
<dbReference type="PANTHER" id="PTHR45923:SF20">
    <property type="entry name" value="PROTEIN ROOT HAIR DEFECTIVE 3 HOMOLOG 2"/>
    <property type="match status" value="1"/>
</dbReference>
<sequence>MTEYCVKHFVHHFHSISPGGLAGDKNDVQPASGFPLRAEQIWKTIKENKNLDLPAMETGPEPKFRKKLITYDNVDCESADDSAHNLSNDNVDCESADDLADDTVDDCDNE</sequence>
<accession>A0A4U5MXZ9</accession>